<feature type="compositionally biased region" description="Low complexity" evidence="1">
    <location>
        <begin position="184"/>
        <end position="205"/>
    </location>
</feature>
<evidence type="ECO:0000313" key="3">
    <source>
        <dbReference type="EMBL" id="CAE8681657.1"/>
    </source>
</evidence>
<name>A0A813JS57_POLGL</name>
<dbReference type="GO" id="GO:0006351">
    <property type="term" value="P:DNA-templated transcription"/>
    <property type="evidence" value="ECO:0007669"/>
    <property type="project" value="InterPro"/>
</dbReference>
<evidence type="ECO:0000256" key="1">
    <source>
        <dbReference type="SAM" id="MobiDB-lite"/>
    </source>
</evidence>
<feature type="region of interest" description="Disordered" evidence="1">
    <location>
        <begin position="231"/>
        <end position="262"/>
    </location>
</feature>
<dbReference type="GO" id="GO:0006289">
    <property type="term" value="P:nucleotide-excision repair"/>
    <property type="evidence" value="ECO:0007669"/>
    <property type="project" value="InterPro"/>
</dbReference>
<evidence type="ECO:0000313" key="4">
    <source>
        <dbReference type="Proteomes" id="UP000626109"/>
    </source>
</evidence>
<evidence type="ECO:0000259" key="2">
    <source>
        <dbReference type="PROSITE" id="PS50858"/>
    </source>
</evidence>
<feature type="non-terminal residue" evidence="3">
    <location>
        <position position="481"/>
    </location>
</feature>
<reference evidence="3" key="1">
    <citation type="submission" date="2021-02" db="EMBL/GenBank/DDBJ databases">
        <authorList>
            <person name="Dougan E. K."/>
            <person name="Rhodes N."/>
            <person name="Thang M."/>
            <person name="Chan C."/>
        </authorList>
    </citation>
    <scope>NUCLEOTIDE SEQUENCE</scope>
</reference>
<dbReference type="GO" id="GO:0000439">
    <property type="term" value="C:transcription factor TFIIH core complex"/>
    <property type="evidence" value="ECO:0007669"/>
    <property type="project" value="InterPro"/>
</dbReference>
<feature type="region of interest" description="Disordered" evidence="1">
    <location>
        <begin position="184"/>
        <end position="217"/>
    </location>
</feature>
<dbReference type="AlphaFoldDB" id="A0A813JS57"/>
<proteinExistence type="predicted"/>
<dbReference type="Proteomes" id="UP000626109">
    <property type="component" value="Unassembled WGS sequence"/>
</dbReference>
<accession>A0A813JS57</accession>
<dbReference type="PANTHER" id="PTHR12856">
    <property type="entry name" value="TRANSCRIPTION INITIATION FACTOR IIH-RELATED"/>
    <property type="match status" value="1"/>
</dbReference>
<comment type="caution">
    <text evidence="3">The sequence shown here is derived from an EMBL/GenBank/DDBJ whole genome shotgun (WGS) entry which is preliminary data.</text>
</comment>
<gene>
    <name evidence="3" type="ORF">PGLA2088_LOCUS22538</name>
</gene>
<dbReference type="PROSITE" id="PS50858">
    <property type="entry name" value="BSD"/>
    <property type="match status" value="1"/>
</dbReference>
<feature type="region of interest" description="Disordered" evidence="1">
    <location>
        <begin position="108"/>
        <end position="129"/>
    </location>
</feature>
<dbReference type="InterPro" id="IPR005607">
    <property type="entry name" value="BSD_dom"/>
</dbReference>
<sequence>VAGTAQHQPGSKQAAVSPEDAAAIFKELPALGQLHGASVPSMMSAVQFWERCLKSRYFLEASGKEVAASHGTDPLFDSLVPPEPTSLQPEASTVALASHLEADLSGEWIRDGGSAGERPQKRRKGGSLIERLNERSAGVLAAMLAFKEATAATPASAGAASSGSAAAAATTTTTAIATATTTTTTPAATTTTATSTASSSTAAGSEILQVDSHSQLREAVDRRREALRHTNEALQEDLGGGRGGLDSMAQSEERAKKAARLQLKPEAGALRVPKVVSKNSVPMGLPGQNVTSPLKDALLAWSLGSASQRDGTTESGARWVLKTATDELLSAERLLGTGAGASAASDASQPKLQASALETCTRATTLLRHFWSSRGSEAELRSRLAEETAKILPSLEAWQGTSATVNSAAAARSLLPPLRRALEVNRRQAATLEQGGRSFDRDDGRQHVQQNARHMVEVMKHYQEHLETLYTLKRDLSAEMN</sequence>
<feature type="domain" description="BSD" evidence="2">
    <location>
        <begin position="19"/>
        <end position="60"/>
    </location>
</feature>
<protein>
    <recommendedName>
        <fullName evidence="2">BSD domain-containing protein</fullName>
    </recommendedName>
</protein>
<dbReference type="EMBL" id="CAJNNW010025980">
    <property type="protein sequence ID" value="CAE8681657.1"/>
    <property type="molecule type" value="Genomic_DNA"/>
</dbReference>
<dbReference type="InterPro" id="IPR027079">
    <property type="entry name" value="Tfb1/GTF2H1"/>
</dbReference>
<organism evidence="3 4">
    <name type="scientific">Polarella glacialis</name>
    <name type="common">Dinoflagellate</name>
    <dbReference type="NCBI Taxonomy" id="89957"/>
    <lineage>
        <taxon>Eukaryota</taxon>
        <taxon>Sar</taxon>
        <taxon>Alveolata</taxon>
        <taxon>Dinophyceae</taxon>
        <taxon>Suessiales</taxon>
        <taxon>Suessiaceae</taxon>
        <taxon>Polarella</taxon>
    </lineage>
</organism>